<accession>A0A0F8C411</accession>
<dbReference type="AlphaFoldDB" id="A0A0F8C411"/>
<organism evidence="2">
    <name type="scientific">Larimichthys crocea</name>
    <name type="common">Large yellow croaker</name>
    <name type="synonym">Pseudosciaena crocea</name>
    <dbReference type="NCBI Taxonomy" id="215358"/>
    <lineage>
        <taxon>Eukaryota</taxon>
        <taxon>Metazoa</taxon>
        <taxon>Chordata</taxon>
        <taxon>Craniata</taxon>
        <taxon>Vertebrata</taxon>
        <taxon>Euteleostomi</taxon>
        <taxon>Actinopterygii</taxon>
        <taxon>Neopterygii</taxon>
        <taxon>Teleostei</taxon>
        <taxon>Neoteleostei</taxon>
        <taxon>Acanthomorphata</taxon>
        <taxon>Eupercaria</taxon>
        <taxon>Sciaenidae</taxon>
        <taxon>Larimichthys</taxon>
    </lineage>
</organism>
<sequence length="279" mass="30634">MESDCEDGSSSSSSDSEADTEEASESEVDTEQLESSSSSADSSEEAEVEEEERWTSKNGKILWSATNNQTLRYIPAARGLVPGPTQYAAARIRDPITSFSLLLTAEIIQHILAVTNLHGRREITGWRDLDVVGTYSCRRRTNRWPLALFHSLLDVSLYNAFVLWTSINPSWKQQKGHRRRLFIEEVGDALVTPHVERRERLPRSSAAAALVAGARSAAAERGGACGSGLEEGPGGGACRRMCRRMCDCCRKRKVGSTCCKCGRFICKAHSLILCSLCST</sequence>
<evidence type="ECO:0000256" key="1">
    <source>
        <dbReference type="SAM" id="MobiDB-lite"/>
    </source>
</evidence>
<gene>
    <name evidence="2" type="ORF">EH28_00189</name>
</gene>
<dbReference type="PANTHER" id="PTHR46599">
    <property type="entry name" value="PIGGYBAC TRANSPOSABLE ELEMENT-DERIVED PROTEIN 4"/>
    <property type="match status" value="1"/>
</dbReference>
<protein>
    <recommendedName>
        <fullName evidence="3">PiggyBac transposable element-derived protein domain-containing protein</fullName>
    </recommendedName>
</protein>
<evidence type="ECO:0008006" key="3">
    <source>
        <dbReference type="Google" id="ProtNLM"/>
    </source>
</evidence>
<name>A0A0F8C411_LARCR</name>
<feature type="compositionally biased region" description="Acidic residues" evidence="1">
    <location>
        <begin position="42"/>
        <end position="52"/>
    </location>
</feature>
<evidence type="ECO:0000313" key="2">
    <source>
        <dbReference type="EMBL" id="KKF23803.1"/>
    </source>
</evidence>
<dbReference type="EMBL" id="KQ041690">
    <property type="protein sequence ID" value="KKF23803.1"/>
    <property type="molecule type" value="Genomic_DNA"/>
</dbReference>
<dbReference type="eggNOG" id="ENOG502QWEM">
    <property type="taxonomic scope" value="Eukaryota"/>
</dbReference>
<proteinExistence type="predicted"/>
<dbReference type="PANTHER" id="PTHR46599:SF6">
    <property type="entry name" value="DUAL SPECIFICITY PHOSPHATASE 26"/>
    <property type="match status" value="1"/>
</dbReference>
<feature type="region of interest" description="Disordered" evidence="1">
    <location>
        <begin position="1"/>
        <end position="55"/>
    </location>
</feature>
<feature type="compositionally biased region" description="Acidic residues" evidence="1">
    <location>
        <begin position="16"/>
        <end position="32"/>
    </location>
</feature>
<reference evidence="2" key="1">
    <citation type="journal article" date="2015" name="PLoS Genet.">
        <title>Genome Sequencing of the Perciform Fish Larimichthys crocea Provides Insights into Molecular and Genetic Mechanisms of Stress Adaptation.</title>
        <authorList>
            <person name="Ao J."/>
            <person name="Mu Y."/>
            <person name="Xiang L.X."/>
            <person name="Fan D."/>
            <person name="Feng M."/>
            <person name="Zhang S."/>
            <person name="Shi Q."/>
            <person name="Zhu L.Y."/>
            <person name="Li T."/>
            <person name="Ding Y."/>
            <person name="Nie L."/>
            <person name="Li Q."/>
            <person name="Dong W.R."/>
            <person name="Jiang L."/>
            <person name="Sun B."/>
            <person name="Zhang X."/>
            <person name="Li M."/>
            <person name="Zhang H.Q."/>
            <person name="Xie S."/>
            <person name="Zhu Y."/>
            <person name="Jiang X."/>
            <person name="Wang X."/>
            <person name="Mu P."/>
            <person name="Chen W."/>
            <person name="Yue Z."/>
            <person name="Wang Z."/>
            <person name="Wang J."/>
            <person name="Shao J.Z."/>
            <person name="Chen X."/>
        </authorList>
    </citation>
    <scope>NUCLEOTIDE SEQUENCE [LARGE SCALE GENOMIC DNA]</scope>
    <source>
        <strain evidence="2">SSNF</strain>
        <tissue evidence="2">Blood</tissue>
    </source>
</reference>